<sequence length="129" mass="15553">MAKNDHQASPKKPAHHRILRLWDFFLFSENFWLRRIIKLLRKSQPITENLWPRKILKLLRKSQLITEFLAKKDHQASPKKPAHHRLWSFFFFRRISGQEGSSSFSEKASPSQVCISWAFQFDFWFSNCY</sequence>
<dbReference type="Proteomes" id="UP000515124">
    <property type="component" value="Unplaced"/>
</dbReference>
<organism evidence="1 2">
    <name type="scientific">Prunus avium</name>
    <name type="common">Cherry</name>
    <name type="synonym">Cerasus avium</name>
    <dbReference type="NCBI Taxonomy" id="42229"/>
    <lineage>
        <taxon>Eukaryota</taxon>
        <taxon>Viridiplantae</taxon>
        <taxon>Streptophyta</taxon>
        <taxon>Embryophyta</taxon>
        <taxon>Tracheophyta</taxon>
        <taxon>Spermatophyta</taxon>
        <taxon>Magnoliopsida</taxon>
        <taxon>eudicotyledons</taxon>
        <taxon>Gunneridae</taxon>
        <taxon>Pentapetalae</taxon>
        <taxon>rosids</taxon>
        <taxon>fabids</taxon>
        <taxon>Rosales</taxon>
        <taxon>Rosaceae</taxon>
        <taxon>Amygdaloideae</taxon>
        <taxon>Amygdaleae</taxon>
        <taxon>Prunus</taxon>
    </lineage>
</organism>
<dbReference type="AlphaFoldDB" id="A0A6P5SES5"/>
<accession>A0A6P5SES5</accession>
<dbReference type="KEGG" id="pavi:110757963"/>
<protein>
    <submittedName>
        <fullName evidence="2">Uncharacterized protein LOC110757963 isoform X1</fullName>
    </submittedName>
</protein>
<evidence type="ECO:0000313" key="1">
    <source>
        <dbReference type="Proteomes" id="UP000515124"/>
    </source>
</evidence>
<proteinExistence type="predicted"/>
<dbReference type="GeneID" id="110757963"/>
<keyword evidence="1" id="KW-1185">Reference proteome</keyword>
<gene>
    <name evidence="2" type="primary">LOC110757963</name>
</gene>
<evidence type="ECO:0000313" key="2">
    <source>
        <dbReference type="RefSeq" id="XP_021815410.1"/>
    </source>
</evidence>
<dbReference type="RefSeq" id="XP_021815410.1">
    <property type="nucleotide sequence ID" value="XM_021959718.1"/>
</dbReference>
<reference evidence="2" key="1">
    <citation type="submission" date="2025-08" db="UniProtKB">
        <authorList>
            <consortium name="RefSeq"/>
        </authorList>
    </citation>
    <scope>IDENTIFICATION</scope>
</reference>
<name>A0A6P5SES5_PRUAV</name>